<comment type="caution">
    <text evidence="1">The sequence shown here is derived from an EMBL/GenBank/DDBJ whole genome shotgun (WGS) entry which is preliminary data.</text>
</comment>
<keyword evidence="2" id="KW-1185">Reference proteome</keyword>
<sequence>MKKTSVILAMPPIFSIYQVIAENLRFHGFEVVELIYEEKKFVYISLWQRLKKLYYRNLLRQREYKKEQLFKPYYADFMRKLNSIEGKADYCLMIWPGVFPSSFMQQLRDKSRLMVHYNWETLEFLEHEFYKIRYFDKFMFFDPYDMGKRPEYADKLVPTTSFWFDCYPIEKTVSGSLFFIGSHAKQRIDDIRLFYQVAQEIRLPIDFHIGAKQPEIAKQELGLEGVHYFSFDEALPYKENLKMVQRASILVDFLNNKHYGLSLRVFEAIGYDKKLITTNDTVVHYDFYRPSNIFVWDGKNIEALKVFMQQPYEPLPPELKEKYSFSNWLRFAFDIEPHQAITLPKLPER</sequence>
<dbReference type="eggNOG" id="COG4641">
    <property type="taxonomic scope" value="Bacteria"/>
</dbReference>
<proteinExistence type="predicted"/>
<organism evidence="1 2">
    <name type="scientific">Simonsiella muelleri ATCC 29453</name>
    <dbReference type="NCBI Taxonomy" id="641147"/>
    <lineage>
        <taxon>Bacteria</taxon>
        <taxon>Pseudomonadati</taxon>
        <taxon>Pseudomonadota</taxon>
        <taxon>Betaproteobacteria</taxon>
        <taxon>Neisseriales</taxon>
        <taxon>Neisseriaceae</taxon>
        <taxon>Simonsiella</taxon>
    </lineage>
</organism>
<dbReference type="EMBL" id="ADCY02000006">
    <property type="protein sequence ID" value="EFG31884.2"/>
    <property type="molecule type" value="Genomic_DNA"/>
</dbReference>
<dbReference type="STRING" id="641147.HMPREF9021_00286"/>
<evidence type="ECO:0000313" key="1">
    <source>
        <dbReference type="EMBL" id="EFG31884.2"/>
    </source>
</evidence>
<reference evidence="1 2" key="1">
    <citation type="submission" date="2010-03" db="EMBL/GenBank/DDBJ databases">
        <authorList>
            <consortium name="The Broad Institute Genome Sequencing Platform"/>
            <person name="Ward D."/>
            <person name="Earl A."/>
            <person name="Feldgarden M."/>
            <person name="Gevers D."/>
            <person name="Young S."/>
            <person name="Zeng Q."/>
            <person name="Koehrsen M."/>
            <person name="Alvarado L."/>
            <person name="Berlin A.M."/>
            <person name="Borenstein D."/>
            <person name="Chapman S.B."/>
            <person name="Chen Z."/>
            <person name="Engels R."/>
            <person name="Freedman E."/>
            <person name="Gellesch M."/>
            <person name="Goldberg J."/>
            <person name="Griggs A."/>
            <person name="Gujja S."/>
            <person name="Heilman E.R."/>
            <person name="Heiman D.I."/>
            <person name="Hepburn T.A."/>
            <person name="Howarth C."/>
            <person name="Jen D."/>
            <person name="Larson L."/>
            <person name="Mehta T."/>
            <person name="Park D."/>
            <person name="Pearson M."/>
            <person name="Richards J."/>
            <person name="Roberts A."/>
            <person name="Saif S."/>
            <person name="Shea T.D."/>
            <person name="Shenoy N."/>
            <person name="Sisk P."/>
            <person name="Stolte C."/>
            <person name="Sykes S.N."/>
            <person name="Walk T."/>
            <person name="White J."/>
            <person name="Yandava C."/>
            <person name="Izard J."/>
            <person name="Baranova O.V."/>
            <person name="Blanton J.M."/>
            <person name="Tanner A.C."/>
            <person name="Dewhirst F."/>
            <person name="Haas B."/>
            <person name="Nusbaum C."/>
            <person name="Birren B."/>
        </authorList>
    </citation>
    <scope>NUCLEOTIDE SEQUENCE [LARGE SCALE GENOMIC DNA]</scope>
    <source>
        <strain evidence="1 2">ATCC 29453</strain>
    </source>
</reference>
<reference evidence="1 2" key="2">
    <citation type="submission" date="2011-10" db="EMBL/GenBank/DDBJ databases">
        <title>The Genome Sequence of Simonsiella muelleri ATCC 29453.</title>
        <authorList>
            <consortium name="The Broad Institute Genome Sequencing Platform"/>
            <consortium name="The Broad Institute Genome Sequencing Center for Infectious Disease"/>
            <person name="Earl A."/>
            <person name="Ward D."/>
            <person name="Feldgarden M."/>
            <person name="Gevers D."/>
            <person name="Izard J."/>
            <person name="Baranova O.V."/>
            <person name="Blanton J.M."/>
            <person name="Tanner A.C."/>
            <person name="Dewhirst F."/>
            <person name="Young S.K."/>
            <person name="Zeng Q."/>
            <person name="Gargeya S."/>
            <person name="Fitzgerald M."/>
            <person name="Haas B."/>
            <person name="Abouelleil A."/>
            <person name="Alvarado L."/>
            <person name="Arachchi H.M."/>
            <person name="Berlin A."/>
            <person name="Brown A."/>
            <person name="Chapman S.B."/>
            <person name="Chen Z."/>
            <person name="Dunbar C."/>
            <person name="Freedman E."/>
            <person name="Gearin G."/>
            <person name="Goldberg J."/>
            <person name="Griggs A."/>
            <person name="Gujja S."/>
            <person name="Heiman D."/>
            <person name="Howarth C."/>
            <person name="Larson L."/>
            <person name="Lui A."/>
            <person name="MacDonald P.J.P."/>
            <person name="Montmayeur A."/>
            <person name="Murphy C."/>
            <person name="Neiman D."/>
            <person name="Pearson M."/>
            <person name="Priest M."/>
            <person name="Roberts A."/>
            <person name="Saif S."/>
            <person name="Shea T."/>
            <person name="Shenoy N."/>
            <person name="Sisk P."/>
            <person name="Stolte C."/>
            <person name="Sykes S."/>
            <person name="Wortman J."/>
            <person name="Nusbaum C."/>
            <person name="Birren B."/>
        </authorList>
    </citation>
    <scope>NUCLEOTIDE SEQUENCE [LARGE SCALE GENOMIC DNA]</scope>
    <source>
        <strain evidence="1 2">ATCC 29453</strain>
    </source>
</reference>
<accession>V9H9N1</accession>
<dbReference type="AlphaFoldDB" id="V9H9N1"/>
<evidence type="ECO:0000313" key="2">
    <source>
        <dbReference type="Proteomes" id="UP000017813"/>
    </source>
</evidence>
<name>V9H9N1_9NEIS</name>
<protein>
    <recommendedName>
        <fullName evidence="3">Glycosyl transferase family 1 domain-containing protein</fullName>
    </recommendedName>
</protein>
<evidence type="ECO:0008006" key="3">
    <source>
        <dbReference type="Google" id="ProtNLM"/>
    </source>
</evidence>
<dbReference type="Proteomes" id="UP000017813">
    <property type="component" value="Unassembled WGS sequence"/>
</dbReference>
<dbReference type="HOGENOM" id="CLU_066435_0_0_4"/>
<dbReference type="OrthoDB" id="3251881at2"/>
<gene>
    <name evidence="1" type="ORF">HMPREF9021_00286</name>
</gene>
<dbReference type="RefSeq" id="WP_002641202.1">
    <property type="nucleotide sequence ID" value="NZ_CP019448.1"/>
</dbReference>
<dbReference type="KEGG" id="smur:BWP33_01150"/>